<dbReference type="InterPro" id="IPR016161">
    <property type="entry name" value="Ald_DH/histidinol_DH"/>
</dbReference>
<feature type="non-terminal residue" evidence="8">
    <location>
        <position position="353"/>
    </location>
</feature>
<evidence type="ECO:0000256" key="1">
    <source>
        <dbReference type="ARBA" id="ARBA00011900"/>
    </source>
</evidence>
<dbReference type="SUPFAM" id="SSF53335">
    <property type="entry name" value="S-adenosyl-L-methionine-dependent methyltransferases"/>
    <property type="match status" value="1"/>
</dbReference>
<dbReference type="Pfam" id="PF00171">
    <property type="entry name" value="Aldedh"/>
    <property type="match status" value="1"/>
</dbReference>
<dbReference type="SUPFAM" id="SSF53720">
    <property type="entry name" value="ALDH-like"/>
    <property type="match status" value="1"/>
</dbReference>
<dbReference type="Pfam" id="PF07669">
    <property type="entry name" value="Eco57I"/>
    <property type="match status" value="1"/>
</dbReference>
<reference evidence="8" key="1">
    <citation type="journal article" date="2015" name="Nature">
        <title>Complex archaea that bridge the gap between prokaryotes and eukaryotes.</title>
        <authorList>
            <person name="Spang A."/>
            <person name="Saw J.H."/>
            <person name="Jorgensen S.L."/>
            <person name="Zaremba-Niedzwiedzka K."/>
            <person name="Martijn J."/>
            <person name="Lind A.E."/>
            <person name="van Eijk R."/>
            <person name="Schleper C."/>
            <person name="Guy L."/>
            <person name="Ettema T.J."/>
        </authorList>
    </citation>
    <scope>NUCLEOTIDE SEQUENCE</scope>
</reference>
<keyword evidence="4" id="KW-0949">S-adenosyl-L-methionine</keyword>
<dbReference type="InterPro" id="IPR002052">
    <property type="entry name" value="DNA_methylase_N6_adenine_CS"/>
</dbReference>
<dbReference type="GO" id="GO:0016491">
    <property type="term" value="F:oxidoreductase activity"/>
    <property type="evidence" value="ECO:0007669"/>
    <property type="project" value="InterPro"/>
</dbReference>
<accession>A0A0F8WJD0</accession>
<evidence type="ECO:0000256" key="5">
    <source>
        <dbReference type="ARBA" id="ARBA00047942"/>
    </source>
</evidence>
<dbReference type="InterPro" id="IPR029063">
    <property type="entry name" value="SAM-dependent_MTases_sf"/>
</dbReference>
<gene>
    <name evidence="8" type="ORF">LCGC14_3059170</name>
</gene>
<evidence type="ECO:0000256" key="3">
    <source>
        <dbReference type="ARBA" id="ARBA00022679"/>
    </source>
</evidence>
<comment type="catalytic activity">
    <reaction evidence="5">
        <text>a 2'-deoxyadenosine in DNA + S-adenosyl-L-methionine = an N(6)-methyl-2'-deoxyadenosine in DNA + S-adenosyl-L-homocysteine + H(+)</text>
        <dbReference type="Rhea" id="RHEA:15197"/>
        <dbReference type="Rhea" id="RHEA-COMP:12418"/>
        <dbReference type="Rhea" id="RHEA-COMP:12419"/>
        <dbReference type="ChEBI" id="CHEBI:15378"/>
        <dbReference type="ChEBI" id="CHEBI:57856"/>
        <dbReference type="ChEBI" id="CHEBI:59789"/>
        <dbReference type="ChEBI" id="CHEBI:90615"/>
        <dbReference type="ChEBI" id="CHEBI:90616"/>
        <dbReference type="EC" id="2.1.1.72"/>
    </reaction>
</comment>
<proteinExistence type="predicted"/>
<organism evidence="8">
    <name type="scientific">marine sediment metagenome</name>
    <dbReference type="NCBI Taxonomy" id="412755"/>
    <lineage>
        <taxon>unclassified sequences</taxon>
        <taxon>metagenomes</taxon>
        <taxon>ecological metagenomes</taxon>
    </lineage>
</organism>
<evidence type="ECO:0000259" key="6">
    <source>
        <dbReference type="Pfam" id="PF00171"/>
    </source>
</evidence>
<feature type="domain" description="Aldehyde dehydrogenase" evidence="6">
    <location>
        <begin position="80"/>
        <end position="131"/>
    </location>
</feature>
<dbReference type="EMBL" id="LAZR01064724">
    <property type="protein sequence ID" value="KKK56972.1"/>
    <property type="molecule type" value="Genomic_DNA"/>
</dbReference>
<dbReference type="EC" id="2.1.1.72" evidence="1"/>
<dbReference type="InterPro" id="IPR050953">
    <property type="entry name" value="N4_N6_ade-DNA_methylase"/>
</dbReference>
<evidence type="ECO:0000256" key="2">
    <source>
        <dbReference type="ARBA" id="ARBA00022603"/>
    </source>
</evidence>
<name>A0A0F8WJD0_9ZZZZ</name>
<dbReference type="PANTHER" id="PTHR33841:SF1">
    <property type="entry name" value="DNA METHYLTRANSFERASE A"/>
    <property type="match status" value="1"/>
</dbReference>
<dbReference type="GO" id="GO:0003676">
    <property type="term" value="F:nucleic acid binding"/>
    <property type="evidence" value="ECO:0007669"/>
    <property type="project" value="InterPro"/>
</dbReference>
<dbReference type="AlphaFoldDB" id="A0A0F8WJD0"/>
<evidence type="ECO:0000256" key="4">
    <source>
        <dbReference type="ARBA" id="ARBA00022691"/>
    </source>
</evidence>
<evidence type="ECO:0000259" key="7">
    <source>
        <dbReference type="Pfam" id="PF07669"/>
    </source>
</evidence>
<dbReference type="GO" id="GO:0009007">
    <property type="term" value="F:site-specific DNA-methyltransferase (adenine-specific) activity"/>
    <property type="evidence" value="ECO:0007669"/>
    <property type="project" value="UniProtKB-EC"/>
</dbReference>
<sequence length="353" mass="38919">AMEYFNSFFESGATPESMIAIDSWGDPEYTSALGRGDCAILFLPPSAFQAAQDQSEAPLASAADPRGSETRISHLGGRTLVINPATEHPIATVPKGGREDARNAIAAAREAFDSGVWSGLDGEERKRILLSHIHGVDIDSQAVETTKLSLLLKVLEGESAQTIGSNLRLFHERALPDLAANIKCGNSLIGPDFYDNQQMAMFDEEERYRINVFDWNAEFKDIMQAGGFDAVIGNPPYGALFTEQEKNYLSSKYVAQTYQLDSYQLFLERAVAYLLSEAGFYGMIIPNPWLTNLVQTAIRRMVTAETRIVDVVHFRFAVFPKVTVDTQIVVLQKADPVHWRASVSILDSSMALG</sequence>
<dbReference type="PANTHER" id="PTHR33841">
    <property type="entry name" value="DNA METHYLTRANSFERASE YEEA-RELATED"/>
    <property type="match status" value="1"/>
</dbReference>
<keyword evidence="2" id="KW-0489">Methyltransferase</keyword>
<feature type="domain" description="Type II methyltransferase M.TaqI-like" evidence="7">
    <location>
        <begin position="132"/>
        <end position="319"/>
    </location>
</feature>
<keyword evidence="3" id="KW-0808">Transferase</keyword>
<dbReference type="PROSITE" id="PS00092">
    <property type="entry name" value="N6_MTASE"/>
    <property type="match status" value="1"/>
</dbReference>
<dbReference type="GO" id="GO:0006304">
    <property type="term" value="P:DNA modification"/>
    <property type="evidence" value="ECO:0007669"/>
    <property type="project" value="InterPro"/>
</dbReference>
<dbReference type="GO" id="GO:0032259">
    <property type="term" value="P:methylation"/>
    <property type="evidence" value="ECO:0007669"/>
    <property type="project" value="UniProtKB-KW"/>
</dbReference>
<dbReference type="InterPro" id="IPR015590">
    <property type="entry name" value="Aldehyde_DH_dom"/>
</dbReference>
<evidence type="ECO:0000313" key="8">
    <source>
        <dbReference type="EMBL" id="KKK56972.1"/>
    </source>
</evidence>
<protein>
    <recommendedName>
        <fullName evidence="1">site-specific DNA-methyltransferase (adenine-specific)</fullName>
        <ecNumber evidence="1">2.1.1.72</ecNumber>
    </recommendedName>
</protein>
<comment type="caution">
    <text evidence="8">The sequence shown here is derived from an EMBL/GenBank/DDBJ whole genome shotgun (WGS) entry which is preliminary data.</text>
</comment>
<dbReference type="Gene3D" id="3.40.50.150">
    <property type="entry name" value="Vaccinia Virus protein VP39"/>
    <property type="match status" value="1"/>
</dbReference>
<feature type="non-terminal residue" evidence="8">
    <location>
        <position position="1"/>
    </location>
</feature>
<dbReference type="InterPro" id="IPR011639">
    <property type="entry name" value="MethylTrfase_TaqI-like_dom"/>
</dbReference>